<dbReference type="InterPro" id="IPR018827">
    <property type="entry name" value="YTP1_C"/>
</dbReference>
<dbReference type="PANTHER" id="PTHR31685:SF3">
    <property type="entry name" value="INTEGRAL MEMBRANE PROTEIN (AFU_ORTHOLOGUE AFUA_6G12730)"/>
    <property type="match status" value="1"/>
</dbReference>
<feature type="signal peptide" evidence="3">
    <location>
        <begin position="1"/>
        <end position="29"/>
    </location>
</feature>
<feature type="transmembrane region" description="Helical" evidence="2">
    <location>
        <begin position="137"/>
        <end position="155"/>
    </location>
</feature>
<evidence type="ECO:0000313" key="7">
    <source>
        <dbReference type="EMBL" id="QUC19621.1"/>
    </source>
</evidence>
<accession>A0A063BLR2</accession>
<dbReference type="Proteomes" id="UP000027002">
    <property type="component" value="Chromosome 3"/>
</dbReference>
<organism evidence="6 9">
    <name type="scientific">Ustilaginoidea virens</name>
    <name type="common">Rice false smut fungus</name>
    <name type="synonym">Villosiclava virens</name>
    <dbReference type="NCBI Taxonomy" id="1159556"/>
    <lineage>
        <taxon>Eukaryota</taxon>
        <taxon>Fungi</taxon>
        <taxon>Dikarya</taxon>
        <taxon>Ascomycota</taxon>
        <taxon>Pezizomycotina</taxon>
        <taxon>Sordariomycetes</taxon>
        <taxon>Hypocreomycetidae</taxon>
        <taxon>Hypocreales</taxon>
        <taxon>Clavicipitaceae</taxon>
        <taxon>Ustilaginoidea</taxon>
    </lineage>
</organism>
<feature type="transmembrane region" description="Helical" evidence="2">
    <location>
        <begin position="568"/>
        <end position="590"/>
    </location>
</feature>
<protein>
    <submittedName>
        <fullName evidence="6">Uncharacterized protein</fullName>
    </submittedName>
</protein>
<feature type="domain" description="DUF2427" evidence="4">
    <location>
        <begin position="58"/>
        <end position="155"/>
    </location>
</feature>
<dbReference type="EMBL" id="BBTG02000002">
    <property type="protein sequence ID" value="GAO13902.1"/>
    <property type="molecule type" value="Genomic_DNA"/>
</dbReference>
<dbReference type="Pfam" id="PF10355">
    <property type="entry name" value="Ytp1"/>
    <property type="match status" value="1"/>
</dbReference>
<evidence type="ECO:0000259" key="4">
    <source>
        <dbReference type="Pfam" id="PF10348"/>
    </source>
</evidence>
<feature type="chain" id="PRO_5010402173" evidence="3">
    <location>
        <begin position="30"/>
        <end position="614"/>
    </location>
</feature>
<feature type="transmembrane region" description="Helical" evidence="2">
    <location>
        <begin position="411"/>
        <end position="428"/>
    </location>
</feature>
<reference evidence="6" key="1">
    <citation type="journal article" date="2016" name="Genome Announc.">
        <title>Genome Sequence of Ustilaginoidea virens IPU010, a Rice Pathogenic Fungus Causing False Smut.</title>
        <authorList>
            <person name="Kumagai T."/>
            <person name="Ishii T."/>
            <person name="Terai G."/>
            <person name="Umemura M."/>
            <person name="Machida M."/>
            <person name="Asai K."/>
        </authorList>
    </citation>
    <scope>NUCLEOTIDE SEQUENCE [LARGE SCALE GENOMIC DNA]</scope>
    <source>
        <strain evidence="6">IPU010</strain>
    </source>
</reference>
<dbReference type="Pfam" id="PF10348">
    <property type="entry name" value="DUF2427"/>
    <property type="match status" value="1"/>
</dbReference>
<feature type="compositionally biased region" description="Pro residues" evidence="1">
    <location>
        <begin position="188"/>
        <end position="197"/>
    </location>
</feature>
<feature type="transmembrane region" description="Helical" evidence="2">
    <location>
        <begin position="300"/>
        <end position="320"/>
    </location>
</feature>
<gene>
    <name evidence="7" type="ORF">UV8b_03862</name>
    <name evidence="6" type="ORF">UVI_02003820</name>
</gene>
<keyword evidence="8" id="KW-1185">Reference proteome</keyword>
<proteinExistence type="predicted"/>
<dbReference type="OrthoDB" id="4005299at2759"/>
<evidence type="ECO:0000259" key="5">
    <source>
        <dbReference type="Pfam" id="PF10355"/>
    </source>
</evidence>
<sequence length="614" mass="67062">MAARNTRPFPVVSTLTGFALLLLVQLAAANTQLDHRHGQDADAVAQGANGSTPMHESYPPTYFALPDGRGLIYGHVASMVVAWVFILPVAVMLSIARSGLTLGTQLAFIAVNSFGVLLAAVYNTGTPDLYPNNSHHKIGWIATFVVLLQVIIRLTGRLTGAATGQGESNSNTNSMEMRNRVLDCVPAPVPSHRPLTPPGSYAQRDPRFSNDSGQGTELGTELGTESLQSDCISELHDEQAPLNDRTKDIDEESVYNGKTADGATFVSWRPGLLQSLKLANAVSHWMIACLGIFYRVVDRVILPFGFVALTTGIVTFARLFEGQAVFSGLAHWIKGGVFFWLGLFTLGRWSGSFAELGWAWNLRPVLLSNRRWHPSAEFVESALIFFYGSTNVFLEHLGGWGGEWNAQDLEHMSIAVLFIGGGLCGMLVESSRVRTFLNNTASSVAPHEPSPAERMDLWQAPETESVSLNPIPALIIMLLGTLMSSHHQSTAISTMVHKQWGNLLLGASLSRGLTYVLVFLRPPRSILPSRPPTELLASFCLMSGGIIFMASSADTIKGMIHYKLDPMFMYTMTMGLVAMLMAWEITVLAIKGRAARKMSLFHSRHYMQGVHFAD</sequence>
<feature type="transmembrane region" description="Helical" evidence="2">
    <location>
        <begin position="535"/>
        <end position="556"/>
    </location>
</feature>
<dbReference type="HOGENOM" id="CLU_012543_1_0_1"/>
<reference evidence="7" key="3">
    <citation type="submission" date="2020-03" db="EMBL/GenBank/DDBJ databases">
        <title>A mixture of massive structural variations and highly conserved coding sequences in Ustilaginoidea virens genome.</title>
        <authorList>
            <person name="Zhang K."/>
            <person name="Zhao Z."/>
            <person name="Zhang Z."/>
            <person name="Li Y."/>
            <person name="Hsiang T."/>
            <person name="Sun W."/>
        </authorList>
    </citation>
    <scope>NUCLEOTIDE SEQUENCE</scope>
    <source>
        <strain evidence="7">UV-8b</strain>
    </source>
</reference>
<feature type="transmembrane region" description="Helical" evidence="2">
    <location>
        <begin position="72"/>
        <end position="94"/>
    </location>
</feature>
<dbReference type="EMBL" id="CP072755">
    <property type="protein sequence ID" value="QUC19621.1"/>
    <property type="molecule type" value="Genomic_DNA"/>
</dbReference>
<keyword evidence="3" id="KW-0732">Signal</keyword>
<dbReference type="KEGG" id="uvi:66064640"/>
<dbReference type="GeneID" id="66064640"/>
<feature type="transmembrane region" description="Helical" evidence="2">
    <location>
        <begin position="332"/>
        <end position="351"/>
    </location>
</feature>
<dbReference type="PANTHER" id="PTHR31685">
    <property type="entry name" value="INTEGRAL MEMBRANE PROTEIN (AFU_ORTHOLOGUE AFUA_6G12730)-RELATED"/>
    <property type="match status" value="1"/>
</dbReference>
<evidence type="ECO:0000256" key="2">
    <source>
        <dbReference type="SAM" id="Phobius"/>
    </source>
</evidence>
<name>A0A063BLR2_USTVR</name>
<dbReference type="RefSeq" id="XP_042997294.1">
    <property type="nucleotide sequence ID" value="XM_043141360.1"/>
</dbReference>
<keyword evidence="2" id="KW-0812">Transmembrane</keyword>
<dbReference type="STRING" id="1159556.A0A063BLR2"/>
<reference evidence="9" key="2">
    <citation type="journal article" date="2016" name="Genome Announc.">
        <title>Genome sequence of Ustilaginoidea virens IPU010, a rice pathogenic fungus causing false smut.</title>
        <authorList>
            <person name="Kumagai T."/>
            <person name="Ishii T."/>
            <person name="Terai G."/>
            <person name="Umemura M."/>
            <person name="Machida M."/>
            <person name="Asai K."/>
        </authorList>
    </citation>
    <scope>NUCLEOTIDE SEQUENCE [LARGE SCALE GENOMIC DNA]</scope>
    <source>
        <strain evidence="9">IPU010</strain>
    </source>
</reference>
<evidence type="ECO:0000313" key="6">
    <source>
        <dbReference type="EMBL" id="GAO13902.1"/>
    </source>
</evidence>
<feature type="domain" description="Protein YTP1-like C-terminal" evidence="5">
    <location>
        <begin position="305"/>
        <end position="592"/>
    </location>
</feature>
<dbReference type="InterPro" id="IPR018825">
    <property type="entry name" value="DUF2427"/>
</dbReference>
<keyword evidence="2" id="KW-1133">Transmembrane helix</keyword>
<keyword evidence="2" id="KW-0472">Membrane</keyword>
<evidence type="ECO:0000256" key="3">
    <source>
        <dbReference type="SAM" id="SignalP"/>
    </source>
</evidence>
<evidence type="ECO:0000313" key="9">
    <source>
        <dbReference type="Proteomes" id="UP000054053"/>
    </source>
</evidence>
<feature type="region of interest" description="Disordered" evidence="1">
    <location>
        <begin position="188"/>
        <end position="220"/>
    </location>
</feature>
<evidence type="ECO:0000313" key="8">
    <source>
        <dbReference type="Proteomes" id="UP000027002"/>
    </source>
</evidence>
<dbReference type="AlphaFoldDB" id="A0A063BLR2"/>
<evidence type="ECO:0000256" key="1">
    <source>
        <dbReference type="SAM" id="MobiDB-lite"/>
    </source>
</evidence>
<feature type="transmembrane region" description="Helical" evidence="2">
    <location>
        <begin position="106"/>
        <end position="125"/>
    </location>
</feature>
<dbReference type="Proteomes" id="UP000054053">
    <property type="component" value="Unassembled WGS sequence"/>
</dbReference>